<dbReference type="NCBIfam" id="TIGR00629">
    <property type="entry name" value="uvde"/>
    <property type="match status" value="1"/>
</dbReference>
<dbReference type="GO" id="GO:0009411">
    <property type="term" value="P:response to UV"/>
    <property type="evidence" value="ECO:0007669"/>
    <property type="project" value="InterPro"/>
</dbReference>
<keyword evidence="2 7" id="KW-0255">Endonuclease</keyword>
<keyword evidence="4" id="KW-0228">DNA excision</keyword>
<dbReference type="GO" id="GO:0006289">
    <property type="term" value="P:nucleotide-excision repair"/>
    <property type="evidence" value="ECO:0007669"/>
    <property type="project" value="InterPro"/>
</dbReference>
<accession>A0A1W2BT09</accession>
<keyword evidence="1" id="KW-0540">Nuclease</keyword>
<protein>
    <submittedName>
        <fullName evidence="7">UV-damage endonuclease</fullName>
    </submittedName>
</protein>
<dbReference type="RefSeq" id="WP_084575834.1">
    <property type="nucleotide sequence ID" value="NZ_CP155572.1"/>
</dbReference>
<name>A0A1W2BT09_9FIRM</name>
<evidence type="ECO:0000256" key="1">
    <source>
        <dbReference type="ARBA" id="ARBA00022722"/>
    </source>
</evidence>
<evidence type="ECO:0000256" key="6">
    <source>
        <dbReference type="ARBA" id="ARBA00023204"/>
    </source>
</evidence>
<dbReference type="SUPFAM" id="SSF51658">
    <property type="entry name" value="Xylose isomerase-like"/>
    <property type="match status" value="1"/>
</dbReference>
<evidence type="ECO:0000256" key="2">
    <source>
        <dbReference type="ARBA" id="ARBA00022759"/>
    </source>
</evidence>
<evidence type="ECO:0000256" key="4">
    <source>
        <dbReference type="ARBA" id="ARBA00022769"/>
    </source>
</evidence>
<gene>
    <name evidence="7" type="ORF">SAMN04488500_108137</name>
</gene>
<dbReference type="AlphaFoldDB" id="A0A1W2BT09"/>
<dbReference type="STRING" id="112901.SAMN04488500_108137"/>
<dbReference type="InterPro" id="IPR004601">
    <property type="entry name" value="UvdE"/>
</dbReference>
<dbReference type="Gene3D" id="3.20.20.150">
    <property type="entry name" value="Divalent-metal-dependent TIM barrel enzymes"/>
    <property type="match status" value="1"/>
</dbReference>
<dbReference type="Proteomes" id="UP000192738">
    <property type="component" value="Unassembled WGS sequence"/>
</dbReference>
<dbReference type="InterPro" id="IPR036237">
    <property type="entry name" value="Xyl_isomerase-like_sf"/>
</dbReference>
<evidence type="ECO:0000256" key="5">
    <source>
        <dbReference type="ARBA" id="ARBA00022801"/>
    </source>
</evidence>
<keyword evidence="3" id="KW-0227">DNA damage</keyword>
<keyword evidence="6" id="KW-0234">DNA repair</keyword>
<dbReference type="GO" id="GO:0016787">
    <property type="term" value="F:hydrolase activity"/>
    <property type="evidence" value="ECO:0007669"/>
    <property type="project" value="UniProtKB-KW"/>
</dbReference>
<evidence type="ECO:0000313" key="8">
    <source>
        <dbReference type="Proteomes" id="UP000192738"/>
    </source>
</evidence>
<evidence type="ECO:0000313" key="7">
    <source>
        <dbReference type="EMBL" id="SMC76019.1"/>
    </source>
</evidence>
<dbReference type="OrthoDB" id="9782576at2"/>
<dbReference type="Pfam" id="PF03851">
    <property type="entry name" value="UvdE"/>
    <property type="match status" value="1"/>
</dbReference>
<keyword evidence="5" id="KW-0378">Hydrolase</keyword>
<keyword evidence="8" id="KW-1185">Reference proteome</keyword>
<sequence>MRVRFGYVAIALNIAEGSPNKTVTIKTLEKIADPEGRIHRLRRLTRENLANTLRILRYNSGHDVYVYRFTSKTVPLATHPVTADWNYIEEFADEWREIGDYIKSRNMRVSAHPDHYTLLNSPKEEILTASINDLDYHVKMLEAMGLPPAPQLVIHVGGLYKAKEASLDRFIARFNQLPDRIRLRLMVENDDKVYTAADVLDLCQKIGSPMVLDIHHHTCINSGESLANLWPDIIRTWAGVTPKIHVSSPRDDKDSRSHADNVKLSDFLPFLTMAKEVGQDFDVMIEAKNKDQALFKLMDELEQTPGIKRVEQAVIEL</sequence>
<dbReference type="EMBL" id="FWXI01000008">
    <property type="protein sequence ID" value="SMC76019.1"/>
    <property type="molecule type" value="Genomic_DNA"/>
</dbReference>
<organism evidence="7 8">
    <name type="scientific">Sporomusa malonica</name>
    <dbReference type="NCBI Taxonomy" id="112901"/>
    <lineage>
        <taxon>Bacteria</taxon>
        <taxon>Bacillati</taxon>
        <taxon>Bacillota</taxon>
        <taxon>Negativicutes</taxon>
        <taxon>Selenomonadales</taxon>
        <taxon>Sporomusaceae</taxon>
        <taxon>Sporomusa</taxon>
    </lineage>
</organism>
<dbReference type="PANTHER" id="PTHR31290">
    <property type="entry name" value="UV-DAMAGE ENDONUCLEASE"/>
    <property type="match status" value="1"/>
</dbReference>
<proteinExistence type="predicted"/>
<dbReference type="GO" id="GO:0004519">
    <property type="term" value="F:endonuclease activity"/>
    <property type="evidence" value="ECO:0007669"/>
    <property type="project" value="UniProtKB-KW"/>
</dbReference>
<dbReference type="PANTHER" id="PTHR31290:SF5">
    <property type="entry name" value="UV-DAMAGE ENDONUCLEASE"/>
    <property type="match status" value="1"/>
</dbReference>
<reference evidence="7 8" key="1">
    <citation type="submission" date="2017-04" db="EMBL/GenBank/DDBJ databases">
        <authorList>
            <person name="Afonso C.L."/>
            <person name="Miller P.J."/>
            <person name="Scott M.A."/>
            <person name="Spackman E."/>
            <person name="Goraichik I."/>
            <person name="Dimitrov K.M."/>
            <person name="Suarez D.L."/>
            <person name="Swayne D.E."/>
        </authorList>
    </citation>
    <scope>NUCLEOTIDE SEQUENCE [LARGE SCALE GENOMIC DNA]</scope>
    <source>
        <strain evidence="7 8">DSM 5090</strain>
    </source>
</reference>
<evidence type="ECO:0000256" key="3">
    <source>
        <dbReference type="ARBA" id="ARBA00022763"/>
    </source>
</evidence>